<evidence type="ECO:0000256" key="1">
    <source>
        <dbReference type="SAM" id="MobiDB-lite"/>
    </source>
</evidence>
<dbReference type="AlphaFoldDB" id="A0A9P0E5T4"/>
<proteinExistence type="predicted"/>
<gene>
    <name evidence="2" type="ORF">NEZAVI_LOCUS1829</name>
</gene>
<protein>
    <submittedName>
        <fullName evidence="2">Uncharacterized protein</fullName>
    </submittedName>
</protein>
<reference evidence="2" key="1">
    <citation type="submission" date="2022-01" db="EMBL/GenBank/DDBJ databases">
        <authorList>
            <person name="King R."/>
        </authorList>
    </citation>
    <scope>NUCLEOTIDE SEQUENCE</scope>
</reference>
<organism evidence="2 3">
    <name type="scientific">Nezara viridula</name>
    <name type="common">Southern green stink bug</name>
    <name type="synonym">Cimex viridulus</name>
    <dbReference type="NCBI Taxonomy" id="85310"/>
    <lineage>
        <taxon>Eukaryota</taxon>
        <taxon>Metazoa</taxon>
        <taxon>Ecdysozoa</taxon>
        <taxon>Arthropoda</taxon>
        <taxon>Hexapoda</taxon>
        <taxon>Insecta</taxon>
        <taxon>Pterygota</taxon>
        <taxon>Neoptera</taxon>
        <taxon>Paraneoptera</taxon>
        <taxon>Hemiptera</taxon>
        <taxon>Heteroptera</taxon>
        <taxon>Panheteroptera</taxon>
        <taxon>Pentatomomorpha</taxon>
        <taxon>Pentatomoidea</taxon>
        <taxon>Pentatomidae</taxon>
        <taxon>Pentatominae</taxon>
        <taxon>Nezara</taxon>
    </lineage>
</organism>
<sequence>MAESNEENTTVKTDSEERSLSENEAPEEANAIHKDWAKKYYQMTVGSMFGEELVSILVDHMKADENDMIDVEGIMAPFSVEHWPRKILSGVVDLLENSGTLQSDYKKMLSKVLNIKKEEVELLSSDSIQKAVKFIKDQLKTRPSDEDVSRSDLQMAFESKCHLLDGCDIEPEDEQAQLVPEEEAETTS</sequence>
<dbReference type="EMBL" id="OV725077">
    <property type="protein sequence ID" value="CAH1390663.1"/>
    <property type="molecule type" value="Genomic_DNA"/>
</dbReference>
<feature type="region of interest" description="Disordered" evidence="1">
    <location>
        <begin position="1"/>
        <end position="30"/>
    </location>
</feature>
<evidence type="ECO:0000313" key="2">
    <source>
        <dbReference type="EMBL" id="CAH1390663.1"/>
    </source>
</evidence>
<keyword evidence="3" id="KW-1185">Reference proteome</keyword>
<accession>A0A9P0E5T4</accession>
<dbReference type="OrthoDB" id="6620782at2759"/>
<evidence type="ECO:0000313" key="3">
    <source>
        <dbReference type="Proteomes" id="UP001152798"/>
    </source>
</evidence>
<dbReference type="Proteomes" id="UP001152798">
    <property type="component" value="Chromosome 1"/>
</dbReference>
<name>A0A9P0E5T4_NEZVI</name>